<evidence type="ECO:0000313" key="2">
    <source>
        <dbReference type="Proteomes" id="UP001595712"/>
    </source>
</evidence>
<evidence type="ECO:0000313" key="1">
    <source>
        <dbReference type="EMBL" id="MFC3492373.1"/>
    </source>
</evidence>
<name>A0ABV7PXZ5_9ACTN</name>
<organism evidence="1 2">
    <name type="scientific">Glycomyces rhizosphaerae</name>
    <dbReference type="NCBI Taxonomy" id="2054422"/>
    <lineage>
        <taxon>Bacteria</taxon>
        <taxon>Bacillati</taxon>
        <taxon>Actinomycetota</taxon>
        <taxon>Actinomycetes</taxon>
        <taxon>Glycomycetales</taxon>
        <taxon>Glycomycetaceae</taxon>
        <taxon>Glycomyces</taxon>
    </lineage>
</organism>
<evidence type="ECO:0008006" key="3">
    <source>
        <dbReference type="Google" id="ProtNLM"/>
    </source>
</evidence>
<gene>
    <name evidence="1" type="ORF">ACFO8M_07745</name>
</gene>
<proteinExistence type="predicted"/>
<dbReference type="RefSeq" id="WP_387972859.1">
    <property type="nucleotide sequence ID" value="NZ_JBHRWO010000007.1"/>
</dbReference>
<dbReference type="Proteomes" id="UP001595712">
    <property type="component" value="Unassembled WGS sequence"/>
</dbReference>
<reference evidence="2" key="1">
    <citation type="journal article" date="2019" name="Int. J. Syst. Evol. Microbiol.">
        <title>The Global Catalogue of Microorganisms (GCM) 10K type strain sequencing project: providing services to taxonomists for standard genome sequencing and annotation.</title>
        <authorList>
            <consortium name="The Broad Institute Genomics Platform"/>
            <consortium name="The Broad Institute Genome Sequencing Center for Infectious Disease"/>
            <person name="Wu L."/>
            <person name="Ma J."/>
        </authorList>
    </citation>
    <scope>NUCLEOTIDE SEQUENCE [LARGE SCALE GENOMIC DNA]</scope>
    <source>
        <strain evidence="2">CGMCC 4.7396</strain>
    </source>
</reference>
<dbReference type="EMBL" id="JBHRWO010000007">
    <property type="protein sequence ID" value="MFC3492373.1"/>
    <property type="molecule type" value="Genomic_DNA"/>
</dbReference>
<keyword evidence="2" id="KW-1185">Reference proteome</keyword>
<accession>A0ABV7PXZ5</accession>
<sequence>MRPPRIPSRFNPVRACSRFPDSMLVVAAVAAVLTFLVVLGWTPRQEGFVDHQHYEEAHDPSFVASGYRLVEDAAVGAEIGVADVVFRASEDGEFVSWAASFANPHTEYAATFVIEVTAVGGDETETAEFEAFTLESPLRSDESVAFGGAVSIGDFPDVTEVTVSISDLAWFAVEGAEPRPTRELIGVLVEEIEIASDHSSATLHLTVENFAGYALEVDFYVLFHDANDVLLGGAEASGSTGDVLPPGTSTRVLEIPRFSEPPAGADLERTVILVP</sequence>
<comment type="caution">
    <text evidence="1">The sequence shown here is derived from an EMBL/GenBank/DDBJ whole genome shotgun (WGS) entry which is preliminary data.</text>
</comment>
<protein>
    <recommendedName>
        <fullName evidence="3">DUF4352 domain-containing protein</fullName>
    </recommendedName>
</protein>